<evidence type="ECO:0000313" key="3">
    <source>
        <dbReference type="Proteomes" id="UP000007460"/>
    </source>
</evidence>
<protein>
    <submittedName>
        <fullName evidence="2">Predicted dithiol-disulfide isomerase involved in polyketide biosynthesis</fullName>
        <ecNumber evidence="2">5.3.4.1</ecNumber>
    </submittedName>
</protein>
<evidence type="ECO:0000259" key="1">
    <source>
        <dbReference type="Pfam" id="PF01323"/>
    </source>
</evidence>
<dbReference type="AlphaFoldDB" id="D5BPI9"/>
<dbReference type="CDD" id="cd03024">
    <property type="entry name" value="DsbA_FrnE"/>
    <property type="match status" value="1"/>
</dbReference>
<feature type="domain" description="DSBA-like thioredoxin" evidence="1">
    <location>
        <begin position="19"/>
        <end position="212"/>
    </location>
</feature>
<dbReference type="GO" id="GO:0003756">
    <property type="term" value="F:protein disulfide isomerase activity"/>
    <property type="evidence" value="ECO:0007669"/>
    <property type="project" value="UniProtKB-EC"/>
</dbReference>
<dbReference type="InterPro" id="IPR036249">
    <property type="entry name" value="Thioredoxin-like_sf"/>
</dbReference>
<dbReference type="Gene3D" id="3.40.30.10">
    <property type="entry name" value="Glutaredoxin"/>
    <property type="match status" value="1"/>
</dbReference>
<accession>D5BPI9</accession>
<keyword evidence="3" id="KW-1185">Reference proteome</keyword>
<dbReference type="eggNOG" id="COG2761">
    <property type="taxonomic scope" value="Bacteria"/>
</dbReference>
<dbReference type="HOGENOM" id="CLU_069253_0_4_5"/>
<dbReference type="KEGG" id="apb:SAR116_0228"/>
<keyword evidence="2" id="KW-0413">Isomerase</keyword>
<reference evidence="2 3" key="1">
    <citation type="journal article" date="2010" name="J. Bacteriol.">
        <title>Complete genome sequence of "Candidatus Puniceispirillum marinum" IMCC1322, a representative of the SAR116 clade in the Alphaproteobacteria.</title>
        <authorList>
            <person name="Oh H.M."/>
            <person name="Kwon K.K."/>
            <person name="Kang I."/>
            <person name="Kang S.G."/>
            <person name="Lee J.H."/>
            <person name="Kim S.J."/>
            <person name="Cho J.C."/>
        </authorList>
    </citation>
    <scope>NUCLEOTIDE SEQUENCE [LARGE SCALE GENOMIC DNA]</scope>
    <source>
        <strain evidence="2 3">IMCC1322</strain>
    </source>
</reference>
<dbReference type="EMBL" id="CP001751">
    <property type="protein sequence ID" value="ADE38471.1"/>
    <property type="molecule type" value="Genomic_DNA"/>
</dbReference>
<dbReference type="STRING" id="488538.SAR116_0228"/>
<dbReference type="PANTHER" id="PTHR13887:SF41">
    <property type="entry name" value="THIOREDOXIN SUPERFAMILY PROTEIN"/>
    <property type="match status" value="1"/>
</dbReference>
<gene>
    <name evidence="2" type="ordered locus">SAR116_0228</name>
</gene>
<name>D5BPI9_PUNMI</name>
<proteinExistence type="predicted"/>
<sequence>MTEMTNMTTMYDKTIQVDVEIYADIVCPWCFIGKRRLDAAFARRPHITPRYIWRCFLLNPNMPVDGMNRQAYLHAKFGDSAHAVYGRIAEAGLDTGINFNFDAIDKTPNSRHAHKLLLAAGSDSQSLSERLYSAYFIEGLDIGDNDVLDRIATESGHAELIEARHDISFEHQLDHDLAMARRLNMDGVPYFVFGGSYAVAGAHEADHLLPAIDAAAS</sequence>
<dbReference type="GO" id="GO:0016491">
    <property type="term" value="F:oxidoreductase activity"/>
    <property type="evidence" value="ECO:0007669"/>
    <property type="project" value="InterPro"/>
</dbReference>
<organism evidence="2 3">
    <name type="scientific">Puniceispirillum marinum (strain IMCC1322)</name>
    <dbReference type="NCBI Taxonomy" id="488538"/>
    <lineage>
        <taxon>Bacteria</taxon>
        <taxon>Pseudomonadati</taxon>
        <taxon>Pseudomonadota</taxon>
        <taxon>Alphaproteobacteria</taxon>
        <taxon>Candidatus Puniceispirillales</taxon>
        <taxon>Candidatus Puniceispirillaceae</taxon>
        <taxon>Candidatus Puniceispirillum</taxon>
    </lineage>
</organism>
<dbReference type="Pfam" id="PF01323">
    <property type="entry name" value="DSBA"/>
    <property type="match status" value="1"/>
</dbReference>
<evidence type="ECO:0000313" key="2">
    <source>
        <dbReference type="EMBL" id="ADE38471.1"/>
    </source>
</evidence>
<dbReference type="RefSeq" id="WP_013045101.1">
    <property type="nucleotide sequence ID" value="NC_014010.1"/>
</dbReference>
<dbReference type="SUPFAM" id="SSF52833">
    <property type="entry name" value="Thioredoxin-like"/>
    <property type="match status" value="1"/>
</dbReference>
<dbReference type="InterPro" id="IPR001853">
    <property type="entry name" value="DSBA-like_thioredoxin_dom"/>
</dbReference>
<dbReference type="EC" id="5.3.4.1" evidence="2"/>
<dbReference type="PANTHER" id="PTHR13887">
    <property type="entry name" value="GLUTATHIONE S-TRANSFERASE KAPPA"/>
    <property type="match status" value="1"/>
</dbReference>
<dbReference type="Proteomes" id="UP000007460">
    <property type="component" value="Chromosome"/>
</dbReference>